<protein>
    <submittedName>
        <fullName evidence="1">Uncharacterized protein</fullName>
    </submittedName>
</protein>
<dbReference type="Proteomes" id="UP000289886">
    <property type="component" value="Unassembled WGS sequence"/>
</dbReference>
<evidence type="ECO:0000313" key="2">
    <source>
        <dbReference type="Proteomes" id="UP000289886"/>
    </source>
</evidence>
<reference evidence="1 2" key="1">
    <citation type="submission" date="2019-01" db="EMBL/GenBank/DDBJ databases">
        <title>Draft Genome and Complete Hox-Cluster Characterization of the Sterlet Sturgeon (Acipenser ruthenus).</title>
        <authorList>
            <person name="Wei Q."/>
        </authorList>
    </citation>
    <scope>NUCLEOTIDE SEQUENCE [LARGE SCALE GENOMIC DNA]</scope>
    <source>
        <strain evidence="1">WHYD16114868_AA</strain>
        <tissue evidence="1">Blood</tissue>
    </source>
</reference>
<dbReference type="EMBL" id="SCEB01000380">
    <property type="protein sequence ID" value="RXM99443.1"/>
    <property type="molecule type" value="Genomic_DNA"/>
</dbReference>
<gene>
    <name evidence="1" type="ORF">EOD39_11505</name>
</gene>
<sequence>MVIPALTEFFKKLLSRFIKPDVLATSTVLDVDVENPSNYLGSQSLFIGFTAKQYISSSALTPRDVNKFYTDVMDFCVAAACYFQKKMPVHDPILKEADS</sequence>
<comment type="caution">
    <text evidence="1">The sequence shown here is derived from an EMBL/GenBank/DDBJ whole genome shotgun (WGS) entry which is preliminary data.</text>
</comment>
<accession>A0A662YTY1</accession>
<proteinExistence type="predicted"/>
<organism evidence="1 2">
    <name type="scientific">Acipenser ruthenus</name>
    <name type="common">Sterlet sturgeon</name>
    <dbReference type="NCBI Taxonomy" id="7906"/>
    <lineage>
        <taxon>Eukaryota</taxon>
        <taxon>Metazoa</taxon>
        <taxon>Chordata</taxon>
        <taxon>Craniata</taxon>
        <taxon>Vertebrata</taxon>
        <taxon>Euteleostomi</taxon>
        <taxon>Actinopterygii</taxon>
        <taxon>Chondrostei</taxon>
        <taxon>Acipenseriformes</taxon>
        <taxon>Acipenseridae</taxon>
        <taxon>Acipenser</taxon>
    </lineage>
</organism>
<keyword evidence="2" id="KW-1185">Reference proteome</keyword>
<evidence type="ECO:0000313" key="1">
    <source>
        <dbReference type="EMBL" id="RXM99443.1"/>
    </source>
</evidence>
<name>A0A662YTY1_ACIRT</name>
<dbReference type="AlphaFoldDB" id="A0A662YTY1"/>